<evidence type="ECO:0000259" key="7">
    <source>
        <dbReference type="PROSITE" id="PS50011"/>
    </source>
</evidence>
<dbReference type="InterPro" id="IPR017441">
    <property type="entry name" value="Protein_kinase_ATP_BS"/>
</dbReference>
<sequence length="76" mass="8971">MEKKIVMQKYEIGRFLGQGNFAKVYHARNLKTGQSVAVKVINKEMMMMKEGMKDQIKREISVMRLVRHPNIVQLYE</sequence>
<keyword evidence="5 6" id="KW-0067">ATP-binding</keyword>
<dbReference type="PROSITE" id="PS50011">
    <property type="entry name" value="PROTEIN_KINASE_DOM"/>
    <property type="match status" value="1"/>
</dbReference>
<dbReference type="Pfam" id="PF00069">
    <property type="entry name" value="Pkinase"/>
    <property type="match status" value="1"/>
</dbReference>
<reference evidence="8 9" key="1">
    <citation type="journal article" date="2015" name="Sci. Rep.">
        <title>The power of single molecule real-time sequencing technology in the de novo assembly of a eukaryotic genome.</title>
        <authorList>
            <person name="Sakai H."/>
            <person name="Naito K."/>
            <person name="Ogiso-Tanaka E."/>
            <person name="Takahashi Y."/>
            <person name="Iseki K."/>
            <person name="Muto C."/>
            <person name="Satou K."/>
            <person name="Teruya K."/>
            <person name="Shiroma A."/>
            <person name="Shimoji M."/>
            <person name="Hirano T."/>
            <person name="Itoh T."/>
            <person name="Kaga A."/>
            <person name="Tomooka N."/>
        </authorList>
    </citation>
    <scope>NUCLEOTIDE SEQUENCE [LARGE SCALE GENOMIC DNA]</scope>
    <source>
        <strain evidence="9">cv. Shumari</strain>
    </source>
</reference>
<dbReference type="InterPro" id="IPR000719">
    <property type="entry name" value="Prot_kinase_dom"/>
</dbReference>
<evidence type="ECO:0000256" key="2">
    <source>
        <dbReference type="ARBA" id="ARBA00022679"/>
    </source>
</evidence>
<organism evidence="8 9">
    <name type="scientific">Vigna angularis var. angularis</name>
    <dbReference type="NCBI Taxonomy" id="157739"/>
    <lineage>
        <taxon>Eukaryota</taxon>
        <taxon>Viridiplantae</taxon>
        <taxon>Streptophyta</taxon>
        <taxon>Embryophyta</taxon>
        <taxon>Tracheophyta</taxon>
        <taxon>Spermatophyta</taxon>
        <taxon>Magnoliopsida</taxon>
        <taxon>eudicotyledons</taxon>
        <taxon>Gunneridae</taxon>
        <taxon>Pentapetalae</taxon>
        <taxon>rosids</taxon>
        <taxon>fabids</taxon>
        <taxon>Fabales</taxon>
        <taxon>Fabaceae</taxon>
        <taxon>Papilionoideae</taxon>
        <taxon>50 kb inversion clade</taxon>
        <taxon>NPAAA clade</taxon>
        <taxon>indigoferoid/millettioid clade</taxon>
        <taxon>Phaseoleae</taxon>
        <taxon>Vigna</taxon>
    </lineage>
</organism>
<protein>
    <recommendedName>
        <fullName evidence="7">Protein kinase domain-containing protein</fullName>
    </recommendedName>
</protein>
<proteinExistence type="predicted"/>
<dbReference type="PROSITE" id="PS00107">
    <property type="entry name" value="PROTEIN_KINASE_ATP"/>
    <property type="match status" value="1"/>
</dbReference>
<dbReference type="Proteomes" id="UP000291084">
    <property type="component" value="Chromosome 5"/>
</dbReference>
<keyword evidence="9" id="KW-1185">Reference proteome</keyword>
<name>A0A0S3S320_PHAAN</name>
<dbReference type="InterPro" id="IPR011009">
    <property type="entry name" value="Kinase-like_dom_sf"/>
</dbReference>
<accession>A0A0S3S320</accession>
<keyword evidence="1" id="KW-0723">Serine/threonine-protein kinase</keyword>
<evidence type="ECO:0000256" key="5">
    <source>
        <dbReference type="ARBA" id="ARBA00022840"/>
    </source>
</evidence>
<evidence type="ECO:0000256" key="1">
    <source>
        <dbReference type="ARBA" id="ARBA00022527"/>
    </source>
</evidence>
<evidence type="ECO:0000313" key="8">
    <source>
        <dbReference type="EMBL" id="BAT87199.1"/>
    </source>
</evidence>
<evidence type="ECO:0000313" key="9">
    <source>
        <dbReference type="Proteomes" id="UP000291084"/>
    </source>
</evidence>
<dbReference type="Gene3D" id="3.30.200.20">
    <property type="entry name" value="Phosphorylase Kinase, domain 1"/>
    <property type="match status" value="1"/>
</dbReference>
<keyword evidence="2" id="KW-0808">Transferase</keyword>
<keyword evidence="4" id="KW-0418">Kinase</keyword>
<feature type="binding site" evidence="6">
    <location>
        <position position="39"/>
    </location>
    <ligand>
        <name>ATP</name>
        <dbReference type="ChEBI" id="CHEBI:30616"/>
    </ligand>
</feature>
<feature type="domain" description="Protein kinase" evidence="7">
    <location>
        <begin position="10"/>
        <end position="76"/>
    </location>
</feature>
<dbReference type="GO" id="GO:0007165">
    <property type="term" value="P:signal transduction"/>
    <property type="evidence" value="ECO:0007669"/>
    <property type="project" value="TreeGrafter"/>
</dbReference>
<dbReference type="GO" id="GO:0005524">
    <property type="term" value="F:ATP binding"/>
    <property type="evidence" value="ECO:0007669"/>
    <property type="project" value="UniProtKB-UniRule"/>
</dbReference>
<feature type="non-terminal residue" evidence="8">
    <location>
        <position position="76"/>
    </location>
</feature>
<dbReference type="AlphaFoldDB" id="A0A0S3S320"/>
<evidence type="ECO:0000256" key="3">
    <source>
        <dbReference type="ARBA" id="ARBA00022741"/>
    </source>
</evidence>
<dbReference type="FunFam" id="3.30.200.20:FF:000042">
    <property type="entry name" value="Aurora kinase A"/>
    <property type="match status" value="1"/>
</dbReference>
<dbReference type="EMBL" id="AP015038">
    <property type="protein sequence ID" value="BAT87199.1"/>
    <property type="molecule type" value="Genomic_DNA"/>
</dbReference>
<evidence type="ECO:0000256" key="6">
    <source>
        <dbReference type="PROSITE-ProRule" id="PRU10141"/>
    </source>
</evidence>
<dbReference type="PANTHER" id="PTHR43895:SF86">
    <property type="entry name" value="NON-SPECIFIC SERINE_THREONINE PROTEIN KINASE"/>
    <property type="match status" value="1"/>
</dbReference>
<keyword evidence="3 6" id="KW-0547">Nucleotide-binding</keyword>
<dbReference type="GO" id="GO:0004674">
    <property type="term" value="F:protein serine/threonine kinase activity"/>
    <property type="evidence" value="ECO:0007669"/>
    <property type="project" value="UniProtKB-KW"/>
</dbReference>
<gene>
    <name evidence="8" type="primary">Vigan.05G054300</name>
    <name evidence="8" type="ORF">VIGAN_05054300</name>
</gene>
<dbReference type="PANTHER" id="PTHR43895">
    <property type="entry name" value="CALCIUM/CALMODULIN-DEPENDENT PROTEIN KINASE KINASE-RELATED"/>
    <property type="match status" value="1"/>
</dbReference>
<dbReference type="SUPFAM" id="SSF56112">
    <property type="entry name" value="Protein kinase-like (PK-like)"/>
    <property type="match status" value="1"/>
</dbReference>
<evidence type="ECO:0000256" key="4">
    <source>
        <dbReference type="ARBA" id="ARBA00022777"/>
    </source>
</evidence>
<dbReference type="OrthoDB" id="1595149at2759"/>